<dbReference type="KEGG" id="slw:BRW62_09550"/>
<dbReference type="RefSeq" id="WP_099799285.1">
    <property type="nucleotide sequence ID" value="NZ_CP018092.1"/>
</dbReference>
<dbReference type="AlphaFoldDB" id="A0A2D2Q367"/>
<dbReference type="EMBL" id="CP018092">
    <property type="protein sequence ID" value="ATS18945.1"/>
    <property type="molecule type" value="Genomic_DNA"/>
</dbReference>
<evidence type="ECO:0008006" key="3">
    <source>
        <dbReference type="Google" id="ProtNLM"/>
    </source>
</evidence>
<evidence type="ECO:0000313" key="2">
    <source>
        <dbReference type="Proteomes" id="UP000231057"/>
    </source>
</evidence>
<protein>
    <recommendedName>
        <fullName evidence="3">DUF4258 domain-containing protein</fullName>
    </recommendedName>
</protein>
<sequence>MSKFEILTPLGFRVRTSEEYWQKLIIKHPDIADLEMEVIQTLAHPDEIRRSSRDPNIILFYLTLKAKRWVVAVVRRLNGDGFLITAYQTDAIKEGDLIWHK</sequence>
<evidence type="ECO:0000313" key="1">
    <source>
        <dbReference type="EMBL" id="ATS18945.1"/>
    </source>
</evidence>
<keyword evidence="2" id="KW-1185">Reference proteome</keyword>
<reference evidence="2" key="2">
    <citation type="journal article" date="2022" name="Front. Microbiol.">
        <title>Comparative Genomic Analysis Revealed Distinct Molecular Components and Organization of CO2-Concentrating Mechanism in Thermophilic Cyanobacteria.</title>
        <authorList>
            <person name="Tang J."/>
            <person name="Zhou H."/>
            <person name="Yao D."/>
            <person name="Riaz S."/>
            <person name="You D."/>
            <person name="Klepacz-Smolka A."/>
            <person name="Daroch M."/>
        </authorList>
    </citation>
    <scope>NUCLEOTIDE SEQUENCE [LARGE SCALE GENOMIC DNA]</scope>
    <source>
        <strain evidence="2">PCC 6715</strain>
    </source>
</reference>
<reference evidence="1 2" key="1">
    <citation type="submission" date="2016-11" db="EMBL/GenBank/DDBJ databases">
        <title>Complete genome sequence of thermophilic cyanobacteria strain Synechococcus sp. PCC6715.</title>
        <authorList>
            <person name="Tang J."/>
            <person name="Daroch M."/>
            <person name="Liang Y."/>
            <person name="Jiang D."/>
            <person name="Shah M."/>
        </authorList>
    </citation>
    <scope>NUCLEOTIDE SEQUENCE [LARGE SCALE GENOMIC DNA]</scope>
    <source>
        <strain evidence="1 2">PCC 6715</strain>
    </source>
</reference>
<dbReference type="Proteomes" id="UP000231057">
    <property type="component" value="Chromosome"/>
</dbReference>
<organism evidence="1 2">
    <name type="scientific">Parathermosynechococcus lividus PCC 6715</name>
    <dbReference type="NCBI Taxonomy" id="1917166"/>
    <lineage>
        <taxon>Bacteria</taxon>
        <taxon>Bacillati</taxon>
        <taxon>Cyanobacteriota</taxon>
        <taxon>Cyanophyceae</taxon>
        <taxon>Acaryochloridales</taxon>
        <taxon>Thermosynechococcaceae</taxon>
        <taxon>Parathermosynechococcus</taxon>
    </lineage>
</organism>
<gene>
    <name evidence="1" type="ORF">BRW62_09550</name>
</gene>
<proteinExistence type="predicted"/>
<name>A0A2D2Q367_PARLV</name>
<dbReference type="OrthoDB" id="336534at2"/>
<accession>A0A2D2Q367</accession>